<keyword evidence="2" id="KW-1003">Cell membrane</keyword>
<evidence type="ECO:0000256" key="7">
    <source>
        <dbReference type="ARBA" id="ARBA00023012"/>
    </source>
</evidence>
<dbReference type="EMBL" id="BAABJQ010000002">
    <property type="protein sequence ID" value="GAA5179206.1"/>
    <property type="molecule type" value="Genomic_DNA"/>
</dbReference>
<evidence type="ECO:0000256" key="5">
    <source>
        <dbReference type="ARBA" id="ARBA00022777"/>
    </source>
</evidence>
<name>A0ABP9RJW8_9ACTN</name>
<organism evidence="11 12">
    <name type="scientific">Rugosimonospora acidiphila</name>
    <dbReference type="NCBI Taxonomy" id="556531"/>
    <lineage>
        <taxon>Bacteria</taxon>
        <taxon>Bacillati</taxon>
        <taxon>Actinomycetota</taxon>
        <taxon>Actinomycetes</taxon>
        <taxon>Micromonosporales</taxon>
        <taxon>Micromonosporaceae</taxon>
        <taxon>Rugosimonospora</taxon>
    </lineage>
</organism>
<evidence type="ECO:0000256" key="2">
    <source>
        <dbReference type="ARBA" id="ARBA00022475"/>
    </source>
</evidence>
<feature type="domain" description="Histidine kinase/HSP90-like ATPase" evidence="10">
    <location>
        <begin position="289"/>
        <end position="387"/>
    </location>
</feature>
<dbReference type="SUPFAM" id="SSF55874">
    <property type="entry name" value="ATPase domain of HSP90 chaperone/DNA topoisomerase II/histidine kinase"/>
    <property type="match status" value="1"/>
</dbReference>
<evidence type="ECO:0000256" key="9">
    <source>
        <dbReference type="SAM" id="Phobius"/>
    </source>
</evidence>
<dbReference type="InterPro" id="IPR003594">
    <property type="entry name" value="HATPase_dom"/>
</dbReference>
<comment type="caution">
    <text evidence="11">The sequence shown here is derived from an EMBL/GenBank/DDBJ whole genome shotgun (WGS) entry which is preliminary data.</text>
</comment>
<dbReference type="PANTHER" id="PTHR24421">
    <property type="entry name" value="NITRATE/NITRITE SENSOR PROTEIN NARX-RELATED"/>
    <property type="match status" value="1"/>
</dbReference>
<gene>
    <name evidence="11" type="ORF">GCM10023322_08500</name>
</gene>
<evidence type="ECO:0000259" key="10">
    <source>
        <dbReference type="SMART" id="SM00387"/>
    </source>
</evidence>
<dbReference type="Pfam" id="PF02518">
    <property type="entry name" value="HATPase_c"/>
    <property type="match status" value="1"/>
</dbReference>
<evidence type="ECO:0000256" key="6">
    <source>
        <dbReference type="ARBA" id="ARBA00022989"/>
    </source>
</evidence>
<proteinExistence type="predicted"/>
<feature type="transmembrane region" description="Helical" evidence="9">
    <location>
        <begin position="12"/>
        <end position="33"/>
    </location>
</feature>
<keyword evidence="3" id="KW-0808">Transferase</keyword>
<feature type="transmembrane region" description="Helical" evidence="9">
    <location>
        <begin position="39"/>
        <end position="56"/>
    </location>
</feature>
<evidence type="ECO:0000256" key="8">
    <source>
        <dbReference type="ARBA" id="ARBA00023136"/>
    </source>
</evidence>
<evidence type="ECO:0000313" key="12">
    <source>
        <dbReference type="Proteomes" id="UP001501570"/>
    </source>
</evidence>
<dbReference type="RefSeq" id="WP_345626257.1">
    <property type="nucleotide sequence ID" value="NZ_BAABJQ010000002.1"/>
</dbReference>
<dbReference type="SMART" id="SM00387">
    <property type="entry name" value="HATPase_c"/>
    <property type="match status" value="1"/>
</dbReference>
<dbReference type="Gene3D" id="3.30.565.10">
    <property type="entry name" value="Histidine kinase-like ATPase, C-terminal domain"/>
    <property type="match status" value="1"/>
</dbReference>
<dbReference type="CDD" id="cd16917">
    <property type="entry name" value="HATPase_UhpB-NarQ-NarX-like"/>
    <property type="match status" value="1"/>
</dbReference>
<keyword evidence="4 9" id="KW-0812">Transmembrane</keyword>
<dbReference type="InterPro" id="IPR036890">
    <property type="entry name" value="HATPase_C_sf"/>
</dbReference>
<evidence type="ECO:0000256" key="3">
    <source>
        <dbReference type="ARBA" id="ARBA00022679"/>
    </source>
</evidence>
<keyword evidence="6 9" id="KW-1133">Transmembrane helix</keyword>
<feature type="transmembrane region" description="Helical" evidence="9">
    <location>
        <begin position="68"/>
        <end position="91"/>
    </location>
</feature>
<protein>
    <recommendedName>
        <fullName evidence="10">Histidine kinase/HSP90-like ATPase domain-containing protein</fullName>
    </recommendedName>
</protein>
<keyword evidence="7" id="KW-0902">Two-component regulatory system</keyword>
<keyword evidence="5" id="KW-0418">Kinase</keyword>
<reference evidence="12" key="1">
    <citation type="journal article" date="2019" name="Int. J. Syst. Evol. Microbiol.">
        <title>The Global Catalogue of Microorganisms (GCM) 10K type strain sequencing project: providing services to taxonomists for standard genome sequencing and annotation.</title>
        <authorList>
            <consortium name="The Broad Institute Genomics Platform"/>
            <consortium name="The Broad Institute Genome Sequencing Center for Infectious Disease"/>
            <person name="Wu L."/>
            <person name="Ma J."/>
        </authorList>
    </citation>
    <scope>NUCLEOTIDE SEQUENCE [LARGE SCALE GENOMIC DNA]</scope>
    <source>
        <strain evidence="12">JCM 18304</strain>
    </source>
</reference>
<dbReference type="Gene3D" id="1.20.5.1930">
    <property type="match status" value="1"/>
</dbReference>
<dbReference type="InterPro" id="IPR011712">
    <property type="entry name" value="Sig_transdc_His_kin_sub3_dim/P"/>
</dbReference>
<keyword evidence="8 9" id="KW-0472">Membrane</keyword>
<dbReference type="Proteomes" id="UP001501570">
    <property type="component" value="Unassembled WGS sequence"/>
</dbReference>
<dbReference type="PANTHER" id="PTHR24421:SF37">
    <property type="entry name" value="SENSOR HISTIDINE KINASE NARS"/>
    <property type="match status" value="1"/>
</dbReference>
<sequence>MERHIATVAVVRAVLVGRLIIMIAAIVAGIRLVDDPTRPLLALLLVAAVTMGQLFLISRHPAILRRRLGAVTLEVAVTLAVLAISQGGPAYFCYAAGSAMFAGTLLGSGGLMIWLAQAGLGLAVVFQLLRATVPDARSVLAPFLVAIPIIDIVGGLGAAALTAILTRYIRLAIETTTMAQRSAAASERARLARELHDSVAKTLRGVSFAAVALPSSLRRQPDLAEQLAATVSAGAETAQREARELLGALRRDVPDQPFADTVRGICAAWSTTSGTPVALDLALIEPTLAARYELTQILHEALRNVVAHARATRVAVTLARVGELVELTIRDDGAGFAVPDDLSLLSVRGSFGVVGMSERARTAGGHLAMRSRQGSGTTIVVTAPEAILAVRRVTASR</sequence>
<evidence type="ECO:0000256" key="1">
    <source>
        <dbReference type="ARBA" id="ARBA00004651"/>
    </source>
</evidence>
<comment type="subcellular location">
    <subcellularLocation>
        <location evidence="1">Cell membrane</location>
        <topology evidence="1">Multi-pass membrane protein</topology>
    </subcellularLocation>
</comment>
<feature type="transmembrane region" description="Helical" evidence="9">
    <location>
        <begin position="111"/>
        <end position="129"/>
    </location>
</feature>
<accession>A0ABP9RJW8</accession>
<keyword evidence="12" id="KW-1185">Reference proteome</keyword>
<evidence type="ECO:0000313" key="11">
    <source>
        <dbReference type="EMBL" id="GAA5179206.1"/>
    </source>
</evidence>
<evidence type="ECO:0000256" key="4">
    <source>
        <dbReference type="ARBA" id="ARBA00022692"/>
    </source>
</evidence>
<dbReference type="InterPro" id="IPR050482">
    <property type="entry name" value="Sensor_HK_TwoCompSys"/>
</dbReference>
<dbReference type="Pfam" id="PF07730">
    <property type="entry name" value="HisKA_3"/>
    <property type="match status" value="1"/>
</dbReference>
<feature type="transmembrane region" description="Helical" evidence="9">
    <location>
        <begin position="141"/>
        <end position="165"/>
    </location>
</feature>